<feature type="compositionally biased region" description="Low complexity" evidence="3">
    <location>
        <begin position="389"/>
        <end position="402"/>
    </location>
</feature>
<dbReference type="GO" id="GO:0006366">
    <property type="term" value="P:transcription by RNA polymerase II"/>
    <property type="evidence" value="ECO:0007669"/>
    <property type="project" value="TreeGrafter"/>
</dbReference>
<accession>A0A2H4S801</accession>
<dbReference type="Gene3D" id="3.10.110.10">
    <property type="entry name" value="Ubiquitin Conjugating Enzyme"/>
    <property type="match status" value="1"/>
</dbReference>
<dbReference type="InterPro" id="IPR010422">
    <property type="entry name" value="Ccdc124/Oxs1"/>
</dbReference>
<evidence type="ECO:0000313" key="5">
    <source>
        <dbReference type="EMBL" id="ATY59239.1"/>
    </source>
</evidence>
<reference evidence="5 6" key="1">
    <citation type="journal article" date="2017" name="BMC Genomics">
        <title>Chromosome level assembly and secondary metabolite potential of the parasitic fungus Cordyceps militaris.</title>
        <authorList>
            <person name="Kramer G.J."/>
            <person name="Nodwell J.R."/>
        </authorList>
    </citation>
    <scope>NUCLEOTIDE SEQUENCE [LARGE SCALE GENOMIC DNA]</scope>
    <source>
        <strain evidence="5 6">ATCC 34164</strain>
    </source>
</reference>
<evidence type="ECO:0000256" key="2">
    <source>
        <dbReference type="ARBA" id="ARBA00023054"/>
    </source>
</evidence>
<sequence>MENRGLRPAKEFGLHPQVTQLTQGHETRDSGLRSVLQHPQNNFYLEMAGKKGENTKKVAGNARKADAAAKKNAAADAQLEAVEEDSWQKGSKNNSKKEAEEAKRAEAARKKAEKDALIKEDEEATGGRAEAKKSKAPIKKTRGLDLSQLDDGPSTLNASGIDNALDALSLTTGGEAKIETHPERRFAAAYRAYEERRLDEMKADGSGTGLRLDQRKQRIRKEFDKSPDNPFNQVTAAYNATRDDKREVRESEKSKIEKRLACPSGVFVALMPGDSTVWSTVLFIRDGPYAPAILRFQILFPESYPRRAPMIIFATDIFHPLITPLTTYMYTTDIQDNGTVSATDDERLPPGGFSLRHGFPEWFGRVRRSAEASLSAPTSPVVEQTPVFASPDPGASSAAGPSYMQTSRPVVASMYQVLKYIKNAFDKPEVLDAVPLDAAGNPGAWHAWRTHRRKQQARQAEGEKQGSDGAPATPSPKKPVGEKKAAGQAVTRKPGEWNWDGVWEDRIRFIAMDETEAESIKDNLLRTLGTSHWKDEAAIHGIRSSITSN</sequence>
<dbReference type="InterPro" id="IPR054414">
    <property type="entry name" value="Ccdc124/Oxs1_C"/>
</dbReference>
<dbReference type="InterPro" id="IPR054413">
    <property type="entry name" value="LSO1/2"/>
</dbReference>
<proteinExistence type="inferred from homology"/>
<evidence type="ECO:0000259" key="4">
    <source>
        <dbReference type="PROSITE" id="PS50127"/>
    </source>
</evidence>
<dbReference type="GO" id="GO:0005634">
    <property type="term" value="C:nucleus"/>
    <property type="evidence" value="ECO:0007669"/>
    <property type="project" value="TreeGrafter"/>
</dbReference>
<dbReference type="SUPFAM" id="SSF54495">
    <property type="entry name" value="UBC-like"/>
    <property type="match status" value="1"/>
</dbReference>
<dbReference type="GO" id="GO:0003713">
    <property type="term" value="F:transcription coactivator activity"/>
    <property type="evidence" value="ECO:0007669"/>
    <property type="project" value="TreeGrafter"/>
</dbReference>
<dbReference type="InterPro" id="IPR016135">
    <property type="entry name" value="UBQ-conjugating_enzyme/RWD"/>
</dbReference>
<dbReference type="InterPro" id="IPR000608">
    <property type="entry name" value="UBC"/>
</dbReference>
<feature type="region of interest" description="Disordered" evidence="3">
    <location>
        <begin position="374"/>
        <end position="403"/>
    </location>
</feature>
<gene>
    <name evidence="5" type="ORF">A9K55_002704</name>
</gene>
<feature type="domain" description="UBC core" evidence="4">
    <location>
        <begin position="239"/>
        <end position="409"/>
    </location>
</feature>
<evidence type="ECO:0000256" key="1">
    <source>
        <dbReference type="ARBA" id="ARBA00008296"/>
    </source>
</evidence>
<dbReference type="VEuPathDB" id="FungiDB:CCM_05339"/>
<feature type="compositionally biased region" description="Basic and acidic residues" evidence="3">
    <location>
        <begin position="95"/>
        <end position="119"/>
    </location>
</feature>
<dbReference type="VEuPathDB" id="FungiDB:A9K55_002704"/>
<dbReference type="EMBL" id="CP023322">
    <property type="protein sequence ID" value="ATY59239.1"/>
    <property type="molecule type" value="Genomic_DNA"/>
</dbReference>
<feature type="region of interest" description="Disordered" evidence="3">
    <location>
        <begin position="48"/>
        <end position="152"/>
    </location>
</feature>
<dbReference type="CDD" id="cd23814">
    <property type="entry name" value="UEV_AKTIP"/>
    <property type="match status" value="1"/>
</dbReference>
<feature type="region of interest" description="Disordered" evidence="3">
    <location>
        <begin position="1"/>
        <end position="31"/>
    </location>
</feature>
<feature type="region of interest" description="Disordered" evidence="3">
    <location>
        <begin position="447"/>
        <end position="493"/>
    </location>
</feature>
<name>A0A2H4S801_CORMI</name>
<organism evidence="5 6">
    <name type="scientific">Cordyceps militaris</name>
    <name type="common">Caterpillar fungus</name>
    <name type="synonym">Clavaria militaris</name>
    <dbReference type="NCBI Taxonomy" id="73501"/>
    <lineage>
        <taxon>Eukaryota</taxon>
        <taxon>Fungi</taxon>
        <taxon>Dikarya</taxon>
        <taxon>Ascomycota</taxon>
        <taxon>Pezizomycotina</taxon>
        <taxon>Sordariomycetes</taxon>
        <taxon>Hypocreomycetidae</taxon>
        <taxon>Hypocreales</taxon>
        <taxon>Cordycipitaceae</taxon>
        <taxon>Cordyceps</taxon>
    </lineage>
</organism>
<comment type="similarity">
    <text evidence="1">Belongs to the CCDC124 family.</text>
</comment>
<protein>
    <submittedName>
        <fullName evidence="5">Ubiquitin-conjugating enzyme</fullName>
    </submittedName>
</protein>
<keyword evidence="2" id="KW-0175">Coiled coil</keyword>
<evidence type="ECO:0000313" key="6">
    <source>
        <dbReference type="Proteomes" id="UP000323067"/>
    </source>
</evidence>
<dbReference type="Pfam" id="PF22048">
    <property type="entry name" value="LSO1_2-like"/>
    <property type="match status" value="1"/>
</dbReference>
<dbReference type="PANTHER" id="PTHR21680:SF0">
    <property type="entry name" value="COILED-COIL DOMAIN-CONTAINING PROTEIN 124"/>
    <property type="match status" value="1"/>
</dbReference>
<dbReference type="Pfam" id="PF06244">
    <property type="entry name" value="Ccdc124"/>
    <property type="match status" value="1"/>
</dbReference>
<dbReference type="PANTHER" id="PTHR21680">
    <property type="entry name" value="COILED-COIL DOMAIN-CONTAINING PROTEIN 124"/>
    <property type="match status" value="1"/>
</dbReference>
<evidence type="ECO:0000256" key="3">
    <source>
        <dbReference type="SAM" id="MobiDB-lite"/>
    </source>
</evidence>
<dbReference type="Proteomes" id="UP000323067">
    <property type="component" value="Chromosome iv"/>
</dbReference>
<dbReference type="AlphaFoldDB" id="A0A2H4S801"/>
<dbReference type="Pfam" id="PF00179">
    <property type="entry name" value="UQ_con"/>
    <property type="match status" value="1"/>
</dbReference>
<feature type="compositionally biased region" description="Basic and acidic residues" evidence="3">
    <location>
        <begin position="1"/>
        <end position="13"/>
    </location>
</feature>
<dbReference type="PROSITE" id="PS50127">
    <property type="entry name" value="UBC_2"/>
    <property type="match status" value="1"/>
</dbReference>
<dbReference type="VEuPathDB" id="FungiDB:CCM_05338"/>
<dbReference type="OrthoDB" id="5596422at2759"/>